<evidence type="ECO:0000259" key="6">
    <source>
        <dbReference type="PROSITE" id="PS50977"/>
    </source>
</evidence>
<accession>A0ABZ2PQK0</accession>
<dbReference type="Proteomes" id="UP001432000">
    <property type="component" value="Chromosome"/>
</dbReference>
<dbReference type="InterPro" id="IPR001647">
    <property type="entry name" value="HTH_TetR"/>
</dbReference>
<dbReference type="RefSeq" id="WP_338892030.1">
    <property type="nucleotide sequence ID" value="NZ_CP147846.1"/>
</dbReference>
<evidence type="ECO:0000313" key="8">
    <source>
        <dbReference type="Proteomes" id="UP001432000"/>
    </source>
</evidence>
<gene>
    <name evidence="7" type="ORF">WDS16_08670</name>
</gene>
<evidence type="ECO:0000313" key="7">
    <source>
        <dbReference type="EMBL" id="WXG70550.1"/>
    </source>
</evidence>
<dbReference type="Pfam" id="PF00440">
    <property type="entry name" value="TetR_N"/>
    <property type="match status" value="1"/>
</dbReference>
<feature type="DNA-binding region" description="H-T-H motif" evidence="4">
    <location>
        <begin position="42"/>
        <end position="61"/>
    </location>
</feature>
<keyword evidence="1" id="KW-0805">Transcription regulation</keyword>
<dbReference type="InterPro" id="IPR023772">
    <property type="entry name" value="DNA-bd_HTH_TetR-type_CS"/>
</dbReference>
<dbReference type="PRINTS" id="PR00455">
    <property type="entry name" value="HTHTETR"/>
</dbReference>
<organism evidence="7 8">
    <name type="scientific">Rhodococcus sovatensis</name>
    <dbReference type="NCBI Taxonomy" id="1805840"/>
    <lineage>
        <taxon>Bacteria</taxon>
        <taxon>Bacillati</taxon>
        <taxon>Actinomycetota</taxon>
        <taxon>Actinomycetes</taxon>
        <taxon>Mycobacteriales</taxon>
        <taxon>Nocardiaceae</taxon>
        <taxon>Rhodococcus</taxon>
    </lineage>
</organism>
<keyword evidence="3" id="KW-0804">Transcription</keyword>
<evidence type="ECO:0000256" key="1">
    <source>
        <dbReference type="ARBA" id="ARBA00023015"/>
    </source>
</evidence>
<dbReference type="Gene3D" id="1.10.357.10">
    <property type="entry name" value="Tetracycline Repressor, domain 2"/>
    <property type="match status" value="1"/>
</dbReference>
<evidence type="ECO:0000256" key="4">
    <source>
        <dbReference type="PROSITE-ProRule" id="PRU00335"/>
    </source>
</evidence>
<evidence type="ECO:0000256" key="2">
    <source>
        <dbReference type="ARBA" id="ARBA00023125"/>
    </source>
</evidence>
<reference evidence="7 8" key="1">
    <citation type="submission" date="2024-03" db="EMBL/GenBank/DDBJ databases">
        <title>Natural products discovery in diverse microorganisms through a two-stage MS feature dereplication strategy.</title>
        <authorList>
            <person name="Zhang R."/>
        </authorList>
    </citation>
    <scope>NUCLEOTIDE SEQUENCE [LARGE SCALE GENOMIC DNA]</scope>
    <source>
        <strain evidence="7 8">18930</strain>
    </source>
</reference>
<dbReference type="PANTHER" id="PTHR30055:SF234">
    <property type="entry name" value="HTH-TYPE TRANSCRIPTIONAL REGULATOR BETI"/>
    <property type="match status" value="1"/>
</dbReference>
<proteinExistence type="predicted"/>
<dbReference type="InterPro" id="IPR009057">
    <property type="entry name" value="Homeodomain-like_sf"/>
</dbReference>
<protein>
    <submittedName>
        <fullName evidence="7">TetR/AcrR family transcriptional regulator</fullName>
    </submittedName>
</protein>
<keyword evidence="2 4" id="KW-0238">DNA-binding</keyword>
<feature type="domain" description="HTH tetR-type" evidence="6">
    <location>
        <begin position="19"/>
        <end position="79"/>
    </location>
</feature>
<name>A0ABZ2PQK0_9NOCA</name>
<sequence>MSTNASHGAERSRRARPRRDRRQALIDAAIELLSEGNSVDISAGAITRRAGVAHGLLFYYFTDKQGLVAAALADVLTKLAESQEPEDGELSVRDRIEGFVRRHIEFLERHRALYIRVVREGELGDSVVEHAVREARVDGARQVAALAGLPDPLSSLQGAAISGWTGFLDRTADAYFDTPGLELDEVIELAVDTFEAVVDASTPRNRL</sequence>
<dbReference type="EMBL" id="CP147846">
    <property type="protein sequence ID" value="WXG70550.1"/>
    <property type="molecule type" value="Genomic_DNA"/>
</dbReference>
<evidence type="ECO:0000256" key="5">
    <source>
        <dbReference type="SAM" id="MobiDB-lite"/>
    </source>
</evidence>
<dbReference type="PROSITE" id="PS01081">
    <property type="entry name" value="HTH_TETR_1"/>
    <property type="match status" value="1"/>
</dbReference>
<dbReference type="PANTHER" id="PTHR30055">
    <property type="entry name" value="HTH-TYPE TRANSCRIPTIONAL REGULATOR RUTR"/>
    <property type="match status" value="1"/>
</dbReference>
<evidence type="ECO:0000256" key="3">
    <source>
        <dbReference type="ARBA" id="ARBA00023163"/>
    </source>
</evidence>
<dbReference type="InterPro" id="IPR050109">
    <property type="entry name" value="HTH-type_TetR-like_transc_reg"/>
</dbReference>
<dbReference type="SUPFAM" id="SSF46689">
    <property type="entry name" value="Homeodomain-like"/>
    <property type="match status" value="1"/>
</dbReference>
<keyword evidence="8" id="KW-1185">Reference proteome</keyword>
<feature type="region of interest" description="Disordered" evidence="5">
    <location>
        <begin position="1"/>
        <end position="20"/>
    </location>
</feature>
<dbReference type="PROSITE" id="PS50977">
    <property type="entry name" value="HTH_TETR_2"/>
    <property type="match status" value="1"/>
</dbReference>